<evidence type="ECO:0000313" key="1">
    <source>
        <dbReference type="EMBL" id="KMM37101.1"/>
    </source>
</evidence>
<dbReference type="Proteomes" id="UP000035996">
    <property type="component" value="Unassembled WGS sequence"/>
</dbReference>
<dbReference type="AlphaFoldDB" id="A0A0J6CLL2"/>
<dbReference type="Pfam" id="PF21820">
    <property type="entry name" value="DUF6886"/>
    <property type="match status" value="1"/>
</dbReference>
<protein>
    <submittedName>
        <fullName evidence="1">Uncharacterized protein</fullName>
    </submittedName>
</protein>
<proteinExistence type="predicted"/>
<sequence>MRLFHVSEEDQIAVFQPRKPTRMDMDQTKKFVWAIDDKTLPNFLTPRNCPRVCFHVGPNTSESDKGTFLSSKTCSHVIVIEYKWFETMKNTKLYLYEFNPEQFTLQDENAGYYISETTQNPIGKFEVVDLFQELFSRNVELRVVNNLWDIGDKIQRTTFKWSMCRMGYAKER</sequence>
<dbReference type="RefSeq" id="WP_048311890.1">
    <property type="nucleotide sequence ID" value="NZ_CP119526.1"/>
</dbReference>
<dbReference type="EMBL" id="LELK01000004">
    <property type="protein sequence ID" value="KMM37101.1"/>
    <property type="molecule type" value="Genomic_DNA"/>
</dbReference>
<organism evidence="1 2">
    <name type="scientific">Guptibacillus hwajinpoensis</name>
    <dbReference type="NCBI Taxonomy" id="208199"/>
    <lineage>
        <taxon>Bacteria</taxon>
        <taxon>Bacillati</taxon>
        <taxon>Bacillota</taxon>
        <taxon>Bacilli</taxon>
        <taxon>Bacillales</taxon>
        <taxon>Guptibacillaceae</taxon>
        <taxon>Guptibacillus</taxon>
    </lineage>
</organism>
<comment type="caution">
    <text evidence="1">The sequence shown here is derived from an EMBL/GenBank/DDBJ whole genome shotgun (WGS) entry which is preliminary data.</text>
</comment>
<dbReference type="InterPro" id="IPR049253">
    <property type="entry name" value="DUF6886"/>
</dbReference>
<reference evidence="1" key="1">
    <citation type="submission" date="2015-06" db="EMBL/GenBank/DDBJ databases">
        <authorList>
            <person name="Liu B."/>
            <person name="Wang J."/>
            <person name="Zhu Y."/>
            <person name="Liu G."/>
            <person name="Chen Q."/>
            <person name="Zheng C."/>
            <person name="Che J."/>
            <person name="Ge C."/>
            <person name="Shi H."/>
            <person name="Pan Z."/>
            <person name="Liu X."/>
        </authorList>
    </citation>
    <scope>NUCLEOTIDE SEQUENCE [LARGE SCALE GENOMIC DNA]</scope>
    <source>
        <strain evidence="1">DSM 16346</strain>
    </source>
</reference>
<dbReference type="PATRIC" id="fig|157733.3.peg.976"/>
<name>A0A0J6CLL2_9BACL</name>
<dbReference type="STRING" id="157733.AB986_14550"/>
<evidence type="ECO:0000313" key="2">
    <source>
        <dbReference type="Proteomes" id="UP000035996"/>
    </source>
</evidence>
<dbReference type="OrthoDB" id="156685at2"/>
<keyword evidence="2" id="KW-1185">Reference proteome</keyword>
<accession>A0A0J6CLL2</accession>
<gene>
    <name evidence="1" type="ORF">AB986_14550</name>
</gene>